<dbReference type="Proteomes" id="UP000683429">
    <property type="component" value="Chromosome"/>
</dbReference>
<keyword evidence="1" id="KW-1133">Transmembrane helix</keyword>
<feature type="transmembrane region" description="Helical" evidence="1">
    <location>
        <begin position="12"/>
        <end position="35"/>
    </location>
</feature>
<evidence type="ECO:0000313" key="4">
    <source>
        <dbReference type="Proteomes" id="UP000683429"/>
    </source>
</evidence>
<dbReference type="RefSeq" id="WP_216700360.1">
    <property type="nucleotide sequence ID" value="NZ_CP076607.1"/>
</dbReference>
<gene>
    <name evidence="3" type="ORF">KP014_14200</name>
</gene>
<organism evidence="3 4">
    <name type="scientific">Paenibacillus sophorae</name>
    <dbReference type="NCBI Taxonomy" id="1333845"/>
    <lineage>
        <taxon>Bacteria</taxon>
        <taxon>Bacillati</taxon>
        <taxon>Bacillota</taxon>
        <taxon>Bacilli</taxon>
        <taxon>Bacillales</taxon>
        <taxon>Paenibacillaceae</taxon>
        <taxon>Paenibacillus</taxon>
    </lineage>
</organism>
<reference evidence="3 4" key="1">
    <citation type="submission" date="2021-06" db="EMBL/GenBank/DDBJ databases">
        <title>Whole genome sequence of Paenibacillus sophorae DSM23020 for comparative genomics.</title>
        <authorList>
            <person name="Kim M.-J."/>
            <person name="Lee G."/>
            <person name="Shin J.-H."/>
        </authorList>
    </citation>
    <scope>NUCLEOTIDE SEQUENCE [LARGE SCALE GENOMIC DNA]</scope>
    <source>
        <strain evidence="3 4">DSM 23020</strain>
    </source>
</reference>
<evidence type="ECO:0000256" key="1">
    <source>
        <dbReference type="SAM" id="Phobius"/>
    </source>
</evidence>
<keyword evidence="1" id="KW-0812">Transmembrane</keyword>
<protein>
    <submittedName>
        <fullName evidence="3">A24 family peptidase</fullName>
    </submittedName>
</protein>
<accession>A0ABX8H5P3</accession>
<name>A0ABX8H5P3_9BACL</name>
<feature type="domain" description="Prepilin type IV endopeptidase peptidase" evidence="2">
    <location>
        <begin position="24"/>
        <end position="118"/>
    </location>
</feature>
<feature type="transmembrane region" description="Helical" evidence="1">
    <location>
        <begin position="136"/>
        <end position="153"/>
    </location>
</feature>
<dbReference type="InterPro" id="IPR000045">
    <property type="entry name" value="Prepilin_IV_endopep_pep"/>
</dbReference>
<dbReference type="EMBL" id="CP076607">
    <property type="protein sequence ID" value="QWU13172.1"/>
    <property type="molecule type" value="Genomic_DNA"/>
</dbReference>
<dbReference type="Pfam" id="PF01478">
    <property type="entry name" value="Peptidase_A24"/>
    <property type="match status" value="1"/>
</dbReference>
<sequence>MALEGAEEAMIGLLLPVMVLQGVLFTALLFCTSLHDLKTRQIPDSLPLAIGAVGLLHFSPFPAFFGLLVTGLPYLIAAMLSKGKIGGGDIKLMAACGFVLGPAYGTLQSMIGLSLVLLVAAGIGFRFGFQTAKQTALPLAPFLSAGGVLAFLIS</sequence>
<feature type="transmembrane region" description="Helical" evidence="1">
    <location>
        <begin position="55"/>
        <end position="76"/>
    </location>
</feature>
<evidence type="ECO:0000259" key="2">
    <source>
        <dbReference type="Pfam" id="PF01478"/>
    </source>
</evidence>
<proteinExistence type="predicted"/>
<evidence type="ECO:0000313" key="3">
    <source>
        <dbReference type="EMBL" id="QWU13172.1"/>
    </source>
</evidence>
<feature type="transmembrane region" description="Helical" evidence="1">
    <location>
        <begin position="111"/>
        <end position="129"/>
    </location>
</feature>
<keyword evidence="4" id="KW-1185">Reference proteome</keyword>
<keyword evidence="1" id="KW-0472">Membrane</keyword>